<comment type="caution">
    <text evidence="1">The sequence shown here is derived from an EMBL/GenBank/DDBJ whole genome shotgun (WGS) entry which is preliminary data.</text>
</comment>
<protein>
    <submittedName>
        <fullName evidence="1">GCN5-related N-acetyltransferase</fullName>
    </submittedName>
</protein>
<evidence type="ECO:0000313" key="2">
    <source>
        <dbReference type="Proteomes" id="UP000004508"/>
    </source>
</evidence>
<dbReference type="Proteomes" id="UP000004508">
    <property type="component" value="Unassembled WGS sequence"/>
</dbReference>
<evidence type="ECO:0000313" key="1">
    <source>
        <dbReference type="EMBL" id="EFH83681.1"/>
    </source>
</evidence>
<organism evidence="1 2">
    <name type="scientific">Ktedonobacter racemifer DSM 44963</name>
    <dbReference type="NCBI Taxonomy" id="485913"/>
    <lineage>
        <taxon>Bacteria</taxon>
        <taxon>Bacillati</taxon>
        <taxon>Chloroflexota</taxon>
        <taxon>Ktedonobacteria</taxon>
        <taxon>Ktedonobacterales</taxon>
        <taxon>Ktedonobacteraceae</taxon>
        <taxon>Ktedonobacter</taxon>
    </lineage>
</organism>
<dbReference type="EMBL" id="ADVG01000003">
    <property type="protein sequence ID" value="EFH83681.1"/>
    <property type="molecule type" value="Genomic_DNA"/>
</dbReference>
<keyword evidence="1" id="KW-0808">Transferase</keyword>
<dbReference type="InParanoid" id="D6TTD0"/>
<gene>
    <name evidence="1" type="ORF">Krac_4676</name>
</gene>
<keyword evidence="2" id="KW-1185">Reference proteome</keyword>
<name>D6TTD0_KTERA</name>
<accession>D6TTD0</accession>
<dbReference type="AlphaFoldDB" id="D6TTD0"/>
<dbReference type="GO" id="GO:0016740">
    <property type="term" value="F:transferase activity"/>
    <property type="evidence" value="ECO:0007669"/>
    <property type="project" value="UniProtKB-KW"/>
</dbReference>
<sequence length="117" mass="13020">MARLVSLPALTRAMLPEWQAHWQRSLAHWSGEISFTIGKEAFTLRISGTNLSLLDTSNVAPDTLAMTPQTFMQAIFGYRPIVSAIQAHERMLPGDHVTVLAILFPAGQTWIPASDWF</sequence>
<reference evidence="1 2" key="1">
    <citation type="journal article" date="2011" name="Stand. Genomic Sci.">
        <title>Non-contiguous finished genome sequence and contextual data of the filamentous soil bacterium Ktedonobacter racemifer type strain (SOSP1-21).</title>
        <authorList>
            <person name="Chang Y.J."/>
            <person name="Land M."/>
            <person name="Hauser L."/>
            <person name="Chertkov O."/>
            <person name="Del Rio T.G."/>
            <person name="Nolan M."/>
            <person name="Copeland A."/>
            <person name="Tice H."/>
            <person name="Cheng J.F."/>
            <person name="Lucas S."/>
            <person name="Han C."/>
            <person name="Goodwin L."/>
            <person name="Pitluck S."/>
            <person name="Ivanova N."/>
            <person name="Ovchinikova G."/>
            <person name="Pati A."/>
            <person name="Chen A."/>
            <person name="Palaniappan K."/>
            <person name="Mavromatis K."/>
            <person name="Liolios K."/>
            <person name="Brettin T."/>
            <person name="Fiebig A."/>
            <person name="Rohde M."/>
            <person name="Abt B."/>
            <person name="Goker M."/>
            <person name="Detter J.C."/>
            <person name="Woyke T."/>
            <person name="Bristow J."/>
            <person name="Eisen J.A."/>
            <person name="Markowitz V."/>
            <person name="Hugenholtz P."/>
            <person name="Kyrpides N.C."/>
            <person name="Klenk H.P."/>
            <person name="Lapidus A."/>
        </authorList>
    </citation>
    <scope>NUCLEOTIDE SEQUENCE [LARGE SCALE GENOMIC DNA]</scope>
    <source>
        <strain evidence="2">DSM 44963</strain>
    </source>
</reference>
<proteinExistence type="predicted"/>